<dbReference type="InterPro" id="IPR051690">
    <property type="entry name" value="PseI-like"/>
</dbReference>
<accession>A0ABV8JJ25</accession>
<evidence type="ECO:0000313" key="2">
    <source>
        <dbReference type="EMBL" id="MFC4094379.1"/>
    </source>
</evidence>
<name>A0ABV8JJ25_9FLAO</name>
<evidence type="ECO:0000313" key="3">
    <source>
        <dbReference type="Proteomes" id="UP001595814"/>
    </source>
</evidence>
<feature type="domain" description="PseI/NeuA/B-like" evidence="1">
    <location>
        <begin position="27"/>
        <end position="269"/>
    </location>
</feature>
<dbReference type="PANTHER" id="PTHR42966">
    <property type="entry name" value="N-ACETYLNEURAMINATE SYNTHASE"/>
    <property type="match status" value="1"/>
</dbReference>
<evidence type="ECO:0000259" key="1">
    <source>
        <dbReference type="Pfam" id="PF03102"/>
    </source>
</evidence>
<gene>
    <name evidence="2" type="ORF">ACFOUT_00735</name>
</gene>
<reference evidence="3" key="1">
    <citation type="journal article" date="2019" name="Int. J. Syst. Evol. Microbiol.">
        <title>The Global Catalogue of Microorganisms (GCM) 10K type strain sequencing project: providing services to taxonomists for standard genome sequencing and annotation.</title>
        <authorList>
            <consortium name="The Broad Institute Genomics Platform"/>
            <consortium name="The Broad Institute Genome Sequencing Center for Infectious Disease"/>
            <person name="Wu L."/>
            <person name="Ma J."/>
        </authorList>
    </citation>
    <scope>NUCLEOTIDE SEQUENCE [LARGE SCALE GENOMIC DNA]</scope>
    <source>
        <strain evidence="3">CECT 7477</strain>
    </source>
</reference>
<dbReference type="RefSeq" id="WP_192462613.1">
    <property type="nucleotide sequence ID" value="NZ_JACYFJ010000004.1"/>
</dbReference>
<dbReference type="Pfam" id="PF03102">
    <property type="entry name" value="NeuB"/>
    <property type="match status" value="1"/>
</dbReference>
<dbReference type="EMBL" id="JBHSAW010000001">
    <property type="protein sequence ID" value="MFC4094379.1"/>
    <property type="molecule type" value="Genomic_DNA"/>
</dbReference>
<protein>
    <submittedName>
        <fullName evidence="2">N-acetylneuraminate synthase family protein</fullName>
    </submittedName>
</protein>
<dbReference type="SUPFAM" id="SSF51569">
    <property type="entry name" value="Aldolase"/>
    <property type="match status" value="1"/>
</dbReference>
<comment type="caution">
    <text evidence="2">The sequence shown here is derived from an EMBL/GenBank/DDBJ whole genome shotgun (WGS) entry which is preliminary data.</text>
</comment>
<dbReference type="Gene3D" id="3.20.20.70">
    <property type="entry name" value="Aldolase class I"/>
    <property type="match status" value="1"/>
</dbReference>
<organism evidence="2 3">
    <name type="scientific">Euzebyella saccharophila</name>
    <dbReference type="NCBI Taxonomy" id="679664"/>
    <lineage>
        <taxon>Bacteria</taxon>
        <taxon>Pseudomonadati</taxon>
        <taxon>Bacteroidota</taxon>
        <taxon>Flavobacteriia</taxon>
        <taxon>Flavobacteriales</taxon>
        <taxon>Flavobacteriaceae</taxon>
        <taxon>Euzebyella</taxon>
    </lineage>
</organism>
<dbReference type="PANTHER" id="PTHR42966:SF1">
    <property type="entry name" value="SIALIC ACID SYNTHASE"/>
    <property type="match status" value="1"/>
</dbReference>
<sequence>MTYKKPYVIAEIGCNHKGDIKIAKELINMAKIFGNADAVKFQKRNNKELLTEVQYAAPHPNPSNSYGDTYGEHREFLEFTVEQHKELKEYCEELGITYSTSVWETTSAKEIASLNPEFIKIPSACNNNYEMLGWLCDNYKGEIHISTGMTTKDEIESIINFFEERKRNKDLAVYNCTSGYPVPFKDVCLLDILKLKEKYEHRVKSIGFSGHHLGIAIDVAAYTLGAHIIERHYTLDRTWKGTDHAASLEPMGLRKLCRDLKATYEALTFKQQDILDIEDVQRKKLKYQK</sequence>
<dbReference type="Proteomes" id="UP001595814">
    <property type="component" value="Unassembled WGS sequence"/>
</dbReference>
<dbReference type="InterPro" id="IPR013785">
    <property type="entry name" value="Aldolase_TIM"/>
</dbReference>
<keyword evidence="3" id="KW-1185">Reference proteome</keyword>
<proteinExistence type="predicted"/>
<dbReference type="InterPro" id="IPR013132">
    <property type="entry name" value="PseI/NeuA/B-like_N"/>
</dbReference>